<keyword evidence="2" id="KW-0472">Membrane</keyword>
<feature type="transmembrane region" description="Helical" evidence="2">
    <location>
        <begin position="115"/>
        <end position="133"/>
    </location>
</feature>
<comment type="caution">
    <text evidence="3">The sequence shown here is derived from an EMBL/GenBank/DDBJ whole genome shotgun (WGS) entry which is preliminary data.</text>
</comment>
<organism evidence="3 4">
    <name type="scientific">Penaeus vannamei</name>
    <name type="common">Whiteleg shrimp</name>
    <name type="synonym">Litopenaeus vannamei</name>
    <dbReference type="NCBI Taxonomy" id="6689"/>
    <lineage>
        <taxon>Eukaryota</taxon>
        <taxon>Metazoa</taxon>
        <taxon>Ecdysozoa</taxon>
        <taxon>Arthropoda</taxon>
        <taxon>Crustacea</taxon>
        <taxon>Multicrustacea</taxon>
        <taxon>Malacostraca</taxon>
        <taxon>Eumalacostraca</taxon>
        <taxon>Eucarida</taxon>
        <taxon>Decapoda</taxon>
        <taxon>Dendrobranchiata</taxon>
        <taxon>Penaeoidea</taxon>
        <taxon>Penaeidae</taxon>
        <taxon>Penaeus</taxon>
    </lineage>
</organism>
<evidence type="ECO:0000313" key="3">
    <source>
        <dbReference type="EMBL" id="ROT84512.1"/>
    </source>
</evidence>
<feature type="compositionally biased region" description="Low complexity" evidence="1">
    <location>
        <begin position="450"/>
        <end position="459"/>
    </location>
</feature>
<dbReference type="Proteomes" id="UP000283509">
    <property type="component" value="Unassembled WGS sequence"/>
</dbReference>
<gene>
    <name evidence="3" type="ORF">C7M84_022306</name>
</gene>
<dbReference type="PANTHER" id="PTHR48148:SF2">
    <property type="entry name" value="PA14 DOMAIN-CONTAINING PROTEIN"/>
    <property type="match status" value="1"/>
</dbReference>
<feature type="transmembrane region" description="Helical" evidence="2">
    <location>
        <begin position="92"/>
        <end position="109"/>
    </location>
</feature>
<accession>A0A3R7T0S7</accession>
<evidence type="ECO:0000256" key="2">
    <source>
        <dbReference type="SAM" id="Phobius"/>
    </source>
</evidence>
<protein>
    <submittedName>
        <fullName evidence="3">Uncharacterized protein</fullName>
    </submittedName>
</protein>
<dbReference type="EMBL" id="QCYY01000532">
    <property type="protein sequence ID" value="ROT84512.1"/>
    <property type="molecule type" value="Genomic_DNA"/>
</dbReference>
<keyword evidence="4" id="KW-1185">Reference proteome</keyword>
<dbReference type="PANTHER" id="PTHR48148">
    <property type="entry name" value="KERATINOCYTE PROLINE-RICH PROTEIN"/>
    <property type="match status" value="1"/>
</dbReference>
<reference evidence="3 4" key="1">
    <citation type="submission" date="2018-04" db="EMBL/GenBank/DDBJ databases">
        <authorList>
            <person name="Zhang X."/>
            <person name="Yuan J."/>
            <person name="Li F."/>
            <person name="Xiang J."/>
        </authorList>
    </citation>
    <scope>NUCLEOTIDE SEQUENCE [LARGE SCALE GENOMIC DNA]</scope>
    <source>
        <tissue evidence="3">Muscle</tissue>
    </source>
</reference>
<keyword evidence="2" id="KW-1133">Transmembrane helix</keyword>
<feature type="transmembrane region" description="Helical" evidence="2">
    <location>
        <begin position="175"/>
        <end position="195"/>
    </location>
</feature>
<feature type="compositionally biased region" description="Pro residues" evidence="1">
    <location>
        <begin position="436"/>
        <end position="449"/>
    </location>
</feature>
<proteinExistence type="predicted"/>
<dbReference type="AlphaFoldDB" id="A0A3R7T0S7"/>
<sequence length="501" mass="54890">MEEDIVAPRAVIERFFLALKSLFFFSPLSLPPPPLLHSPPFSLSFPPLLPSPLSSSSSSLSPFFLALKSLFLAPQSLLILPCALSSAGFDPLFLGWILFLPSCFFSWPIPQRGVIYISMLLIFSSPPLFLLSLSSLSFSSFSFSFFVFLLFLSFSFYSLLVFSVSLLLLVSLSCFFPPFCLLFLSSCLFLLLYLFQFSLTLSPFYLISHSPLPTCCVSPAISPTRSLFSYLSVLVFFRFLPLFLPPPPSLSFSHTPSLSPSSPPSPFLSFHSLPPSPSTFSFSSFPCLLPLPPLPFFSANLSTPTPLPFLHFSFYPTPLPSLVLLFFLLSPPSCHSPLLYPTHSPLSITPHSPPSRPHPHSLLLPPLYPPRPLSALLSLHSPALHPHFPLPLSPSPTPTPSLHPPTPLSHPHPQPPSSPPSQLPLLHPHSHSLSLHPPPHPLPLHPPTSRPLSIPTHPLHSPPPTPLSQFIIIQVLQPSTQGGFAKEGPKGGWALVALQHL</sequence>
<name>A0A3R7T0S7_PENVA</name>
<feature type="compositionally biased region" description="Pro residues" evidence="1">
    <location>
        <begin position="390"/>
        <end position="422"/>
    </location>
</feature>
<keyword evidence="2" id="KW-0812">Transmembrane</keyword>
<feature type="compositionally biased region" description="Low complexity" evidence="1">
    <location>
        <begin position="423"/>
        <end position="435"/>
    </location>
</feature>
<feature type="region of interest" description="Disordered" evidence="1">
    <location>
        <begin position="390"/>
        <end position="461"/>
    </location>
</feature>
<reference evidence="3 4" key="2">
    <citation type="submission" date="2019-01" db="EMBL/GenBank/DDBJ databases">
        <title>The decoding of complex shrimp genome reveals the adaptation for benthos swimmer, frequently molting mechanism and breeding impact on genome.</title>
        <authorList>
            <person name="Sun Y."/>
            <person name="Gao Y."/>
            <person name="Yu Y."/>
        </authorList>
    </citation>
    <scope>NUCLEOTIDE SEQUENCE [LARGE SCALE GENOMIC DNA]</scope>
    <source>
        <tissue evidence="3">Muscle</tissue>
    </source>
</reference>
<evidence type="ECO:0000313" key="4">
    <source>
        <dbReference type="Proteomes" id="UP000283509"/>
    </source>
</evidence>
<evidence type="ECO:0000256" key="1">
    <source>
        <dbReference type="SAM" id="MobiDB-lite"/>
    </source>
</evidence>
<feature type="transmembrane region" description="Helical" evidence="2">
    <location>
        <begin position="145"/>
        <end position="169"/>
    </location>
</feature>